<evidence type="ECO:0000313" key="9">
    <source>
        <dbReference type="Proteomes" id="UP001233999"/>
    </source>
</evidence>
<organism evidence="8 9">
    <name type="scientific">Diploptera punctata</name>
    <name type="common">Pacific beetle cockroach</name>
    <dbReference type="NCBI Taxonomy" id="6984"/>
    <lineage>
        <taxon>Eukaryota</taxon>
        <taxon>Metazoa</taxon>
        <taxon>Ecdysozoa</taxon>
        <taxon>Arthropoda</taxon>
        <taxon>Hexapoda</taxon>
        <taxon>Insecta</taxon>
        <taxon>Pterygota</taxon>
        <taxon>Neoptera</taxon>
        <taxon>Polyneoptera</taxon>
        <taxon>Dictyoptera</taxon>
        <taxon>Blattodea</taxon>
        <taxon>Blaberoidea</taxon>
        <taxon>Blaberidae</taxon>
        <taxon>Diplopterinae</taxon>
        <taxon>Diploptera</taxon>
    </lineage>
</organism>
<dbReference type="EC" id="3.4.16.-" evidence="7"/>
<keyword evidence="5 7" id="KW-0378">Hydrolase</keyword>
<keyword evidence="6" id="KW-0325">Glycoprotein</keyword>
<comment type="similarity">
    <text evidence="1 7">Belongs to the peptidase S10 family.</text>
</comment>
<dbReference type="EMBL" id="JASPKZ010006837">
    <property type="protein sequence ID" value="KAJ9586801.1"/>
    <property type="molecule type" value="Genomic_DNA"/>
</dbReference>
<dbReference type="GO" id="GO:0004185">
    <property type="term" value="F:serine-type carboxypeptidase activity"/>
    <property type="evidence" value="ECO:0007669"/>
    <property type="project" value="UniProtKB-UniRule"/>
</dbReference>
<dbReference type="AlphaFoldDB" id="A0AAD7ZUQ3"/>
<gene>
    <name evidence="8" type="ORF">L9F63_019587</name>
</gene>
<dbReference type="InterPro" id="IPR001563">
    <property type="entry name" value="Peptidase_S10"/>
</dbReference>
<dbReference type="PANTHER" id="PTHR11802:SF472">
    <property type="entry name" value="SERINE CARBOXYPEPTIDASE CPVL-RELATED"/>
    <property type="match status" value="1"/>
</dbReference>
<evidence type="ECO:0000256" key="5">
    <source>
        <dbReference type="ARBA" id="ARBA00022801"/>
    </source>
</evidence>
<feature type="non-terminal residue" evidence="8">
    <location>
        <position position="1"/>
    </location>
</feature>
<feature type="chain" id="PRO_5041774591" description="Carboxypeptidase" evidence="7">
    <location>
        <begin position="19"/>
        <end position="531"/>
    </location>
</feature>
<dbReference type="InterPro" id="IPR029058">
    <property type="entry name" value="AB_hydrolase_fold"/>
</dbReference>
<dbReference type="SUPFAM" id="SSF53474">
    <property type="entry name" value="alpha/beta-Hydrolases"/>
    <property type="match status" value="2"/>
</dbReference>
<dbReference type="Proteomes" id="UP001233999">
    <property type="component" value="Unassembled WGS sequence"/>
</dbReference>
<dbReference type="PANTHER" id="PTHR11802">
    <property type="entry name" value="SERINE PROTEASE FAMILY S10 SERINE CARBOXYPEPTIDASE"/>
    <property type="match status" value="1"/>
</dbReference>
<keyword evidence="9" id="KW-1185">Reference proteome</keyword>
<evidence type="ECO:0000313" key="8">
    <source>
        <dbReference type="EMBL" id="KAJ9586801.1"/>
    </source>
</evidence>
<protein>
    <recommendedName>
        <fullName evidence="7">Carboxypeptidase</fullName>
        <ecNumber evidence="7">3.4.16.-</ecNumber>
    </recommendedName>
</protein>
<dbReference type="InterPro" id="IPR018202">
    <property type="entry name" value="Ser_caboxypep_ser_AS"/>
</dbReference>
<reference evidence="8" key="2">
    <citation type="submission" date="2023-05" db="EMBL/GenBank/DDBJ databases">
        <authorList>
            <person name="Fouks B."/>
        </authorList>
    </citation>
    <scope>NUCLEOTIDE SEQUENCE</scope>
    <source>
        <strain evidence="8">Stay&amp;Tobe</strain>
        <tissue evidence="8">Testes</tissue>
    </source>
</reference>
<keyword evidence="2 7" id="KW-0121">Carboxypeptidase</keyword>
<evidence type="ECO:0000256" key="1">
    <source>
        <dbReference type="ARBA" id="ARBA00009431"/>
    </source>
</evidence>
<keyword evidence="3 7" id="KW-0645">Protease</keyword>
<evidence type="ECO:0000256" key="2">
    <source>
        <dbReference type="ARBA" id="ARBA00022645"/>
    </source>
</evidence>
<proteinExistence type="inferred from homology"/>
<dbReference type="GO" id="GO:0006508">
    <property type="term" value="P:proteolysis"/>
    <property type="evidence" value="ECO:0007669"/>
    <property type="project" value="UniProtKB-KW"/>
</dbReference>
<dbReference type="PROSITE" id="PS00131">
    <property type="entry name" value="CARBOXYPEPT_SER_SER"/>
    <property type="match status" value="1"/>
</dbReference>
<accession>A0AAD7ZUQ3</accession>
<sequence length="531" mass="61533">MLPTVFLTLTVQQLCVLASVPEDSLSWRPYPGREDVGSRLILTPYIEKNMLQKARSLAAVNDGPFRDEITPSYSGFFTVNKKFNSNLFFWFFPAEYDYENAPVVLWLQGGPGTSSLFGLFTELGPFFVAEDNATLIKNSYSWKYTYNINNTDNFASYCFSFTDFSAGLATNQTQIGEELYNALIQFFTLFSELRLLPFFIAGESYAGKYIPALGYTIHKKNPTAELKINLQGIAVGNGWTDPVNMMDLSSFLYQLGFIDNNVREIMHELEEETIRSIERGDYEEANIAHRILSLRFLLSTEFENMYNFLHVKSSSEEERYSAFVQRRDVRRALHVGDASFQDFEYLVYDKLDLDIMKSVKPWLEELLEHYRVLYYSGQLDIIVAYTLSMNMYSKLKFSAAEEYHNATRVPWYVDGELAGYSVFVQRKDVRRALHVGDASFQDLEYLVYDKLYLDIMKSVKPWLEELLEHYRVLYYSGQLDIIVAYTLSMNMYSKLKFSAAEEYHNATRVPWYVDEELAGYMKCAGKFTEVL</sequence>
<dbReference type="Gene3D" id="3.40.50.1820">
    <property type="entry name" value="alpha/beta hydrolase"/>
    <property type="match status" value="2"/>
</dbReference>
<feature type="signal peptide" evidence="7">
    <location>
        <begin position="1"/>
        <end position="18"/>
    </location>
</feature>
<dbReference type="PRINTS" id="PR00724">
    <property type="entry name" value="CRBOXYPTASEC"/>
</dbReference>
<reference evidence="8" key="1">
    <citation type="journal article" date="2023" name="IScience">
        <title>Live-bearing cockroach genome reveals convergent evolutionary mechanisms linked to viviparity in insects and beyond.</title>
        <authorList>
            <person name="Fouks B."/>
            <person name="Harrison M.C."/>
            <person name="Mikhailova A.A."/>
            <person name="Marchal E."/>
            <person name="English S."/>
            <person name="Carruthers M."/>
            <person name="Jennings E.C."/>
            <person name="Chiamaka E.L."/>
            <person name="Frigard R.A."/>
            <person name="Pippel M."/>
            <person name="Attardo G.M."/>
            <person name="Benoit J.B."/>
            <person name="Bornberg-Bauer E."/>
            <person name="Tobe S.S."/>
        </authorList>
    </citation>
    <scope>NUCLEOTIDE SEQUENCE</scope>
    <source>
        <strain evidence="8">Stay&amp;Tobe</strain>
    </source>
</reference>
<evidence type="ECO:0000256" key="6">
    <source>
        <dbReference type="ARBA" id="ARBA00023180"/>
    </source>
</evidence>
<evidence type="ECO:0000256" key="4">
    <source>
        <dbReference type="ARBA" id="ARBA00022729"/>
    </source>
</evidence>
<evidence type="ECO:0000256" key="3">
    <source>
        <dbReference type="ARBA" id="ARBA00022670"/>
    </source>
</evidence>
<comment type="caution">
    <text evidence="8">The sequence shown here is derived from an EMBL/GenBank/DDBJ whole genome shotgun (WGS) entry which is preliminary data.</text>
</comment>
<evidence type="ECO:0000256" key="7">
    <source>
        <dbReference type="RuleBase" id="RU361156"/>
    </source>
</evidence>
<keyword evidence="4 7" id="KW-0732">Signal</keyword>
<dbReference type="Pfam" id="PF00450">
    <property type="entry name" value="Peptidase_S10"/>
    <property type="match status" value="2"/>
</dbReference>
<name>A0AAD7ZUQ3_DIPPU</name>